<sequence>MALYFTSATRHSLHVPSPSLLHPDYQWEEPGMKGYAPLQDSGLVEFDVGRMKWWLEEGLALQLEEEEWAREEEEMFGGSSSSDEEMKGGKRTKGGRWRQGQRRAKRERREKRACARAIKAIREGTVVGKSGVCIVISEAD</sequence>
<comment type="caution">
    <text evidence="2">The sequence shown here is derived from an EMBL/GenBank/DDBJ whole genome shotgun (WGS) entry which is preliminary data.</text>
</comment>
<accession>A0AAW0GEJ2</accession>
<evidence type="ECO:0000256" key="1">
    <source>
        <dbReference type="SAM" id="MobiDB-lite"/>
    </source>
</evidence>
<name>A0AAW0GEJ2_9APHY</name>
<organism evidence="2 3">
    <name type="scientific">Cerrena zonata</name>
    <dbReference type="NCBI Taxonomy" id="2478898"/>
    <lineage>
        <taxon>Eukaryota</taxon>
        <taxon>Fungi</taxon>
        <taxon>Dikarya</taxon>
        <taxon>Basidiomycota</taxon>
        <taxon>Agaricomycotina</taxon>
        <taxon>Agaricomycetes</taxon>
        <taxon>Polyporales</taxon>
        <taxon>Cerrenaceae</taxon>
        <taxon>Cerrena</taxon>
    </lineage>
</organism>
<dbReference type="AlphaFoldDB" id="A0AAW0GEJ2"/>
<feature type="compositionally biased region" description="Basic residues" evidence="1">
    <location>
        <begin position="89"/>
        <end position="111"/>
    </location>
</feature>
<proteinExistence type="predicted"/>
<dbReference type="EMBL" id="JASBNA010000008">
    <property type="protein sequence ID" value="KAK7689555.1"/>
    <property type="molecule type" value="Genomic_DNA"/>
</dbReference>
<feature type="region of interest" description="Disordered" evidence="1">
    <location>
        <begin position="71"/>
        <end position="111"/>
    </location>
</feature>
<evidence type="ECO:0000313" key="3">
    <source>
        <dbReference type="Proteomes" id="UP001385951"/>
    </source>
</evidence>
<reference evidence="2 3" key="1">
    <citation type="submission" date="2022-09" db="EMBL/GenBank/DDBJ databases">
        <authorList>
            <person name="Palmer J.M."/>
        </authorList>
    </citation>
    <scope>NUCLEOTIDE SEQUENCE [LARGE SCALE GENOMIC DNA]</scope>
    <source>
        <strain evidence="2 3">DSM 7382</strain>
    </source>
</reference>
<evidence type="ECO:0000313" key="2">
    <source>
        <dbReference type="EMBL" id="KAK7689555.1"/>
    </source>
</evidence>
<dbReference type="Proteomes" id="UP001385951">
    <property type="component" value="Unassembled WGS sequence"/>
</dbReference>
<gene>
    <name evidence="2" type="ORF">QCA50_007347</name>
</gene>
<protein>
    <submittedName>
        <fullName evidence="2">Uncharacterized protein</fullName>
    </submittedName>
</protein>
<keyword evidence="3" id="KW-1185">Reference proteome</keyword>